<evidence type="ECO:0000259" key="11">
    <source>
        <dbReference type="Pfam" id="PF01207"/>
    </source>
</evidence>
<dbReference type="RefSeq" id="XP_016606432.1">
    <property type="nucleotide sequence ID" value="XM_016754304.1"/>
</dbReference>
<evidence type="ECO:0000256" key="4">
    <source>
        <dbReference type="ARBA" id="ARBA00022664"/>
    </source>
</evidence>
<dbReference type="GO" id="GO:0017150">
    <property type="term" value="F:tRNA dihydrouridine synthase activity"/>
    <property type="evidence" value="ECO:0007669"/>
    <property type="project" value="InterPro"/>
</dbReference>
<accession>A0A0L0HB05</accession>
<evidence type="ECO:0000256" key="10">
    <source>
        <dbReference type="PIRSR" id="PIRSR006621-2"/>
    </source>
</evidence>
<dbReference type="PANTHER" id="PTHR11082">
    <property type="entry name" value="TRNA-DIHYDROURIDINE SYNTHASE"/>
    <property type="match status" value="1"/>
</dbReference>
<keyword evidence="4" id="KW-0507">mRNA processing</keyword>
<dbReference type="Pfam" id="PF01207">
    <property type="entry name" value="Dus"/>
    <property type="match status" value="1"/>
</dbReference>
<evidence type="ECO:0000256" key="8">
    <source>
        <dbReference type="ARBA" id="ARBA00049447"/>
    </source>
</evidence>
<reference evidence="12 13" key="1">
    <citation type="submission" date="2009-08" db="EMBL/GenBank/DDBJ databases">
        <title>The Genome Sequence of Spizellomyces punctatus strain DAOM BR117.</title>
        <authorList>
            <consortium name="The Broad Institute Genome Sequencing Platform"/>
            <person name="Russ C."/>
            <person name="Cuomo C."/>
            <person name="Shea T."/>
            <person name="Young S.K."/>
            <person name="Zeng Q."/>
            <person name="Koehrsen M."/>
            <person name="Haas B."/>
            <person name="Borodovsky M."/>
            <person name="Guigo R."/>
            <person name="Alvarado L."/>
            <person name="Berlin A."/>
            <person name="Bochicchio J."/>
            <person name="Borenstein D."/>
            <person name="Chapman S."/>
            <person name="Chen Z."/>
            <person name="Engels R."/>
            <person name="Freedman E."/>
            <person name="Gellesch M."/>
            <person name="Goldberg J."/>
            <person name="Griggs A."/>
            <person name="Gujja S."/>
            <person name="Heiman D."/>
            <person name="Hepburn T."/>
            <person name="Howarth C."/>
            <person name="Jen D."/>
            <person name="Larson L."/>
            <person name="Lewis B."/>
            <person name="Mehta T."/>
            <person name="Park D."/>
            <person name="Pearson M."/>
            <person name="Roberts A."/>
            <person name="Saif S."/>
            <person name="Shenoy N."/>
            <person name="Sisk P."/>
            <person name="Stolte C."/>
            <person name="Sykes S."/>
            <person name="Thomson T."/>
            <person name="Walk T."/>
            <person name="White J."/>
            <person name="Yandava C."/>
            <person name="Burger G."/>
            <person name="Gray M.W."/>
            <person name="Holland P.W.H."/>
            <person name="King N."/>
            <person name="Lang F.B.F."/>
            <person name="Roger A.J."/>
            <person name="Ruiz-Trillo I."/>
            <person name="Lander E."/>
            <person name="Nusbaum C."/>
        </authorList>
    </citation>
    <scope>NUCLEOTIDE SEQUENCE [LARGE SCALE GENOMIC DNA]</scope>
    <source>
        <strain evidence="12 13">DAOM BR117</strain>
    </source>
</reference>
<dbReference type="PROSITE" id="PS01136">
    <property type="entry name" value="UPF0034"/>
    <property type="match status" value="1"/>
</dbReference>
<dbReference type="SUPFAM" id="SSF51395">
    <property type="entry name" value="FMN-linked oxidoreductases"/>
    <property type="match status" value="1"/>
</dbReference>
<evidence type="ECO:0000256" key="1">
    <source>
        <dbReference type="ARBA" id="ARBA00001917"/>
    </source>
</evidence>
<dbReference type="AlphaFoldDB" id="A0A0L0HB05"/>
<feature type="binding site" evidence="10">
    <location>
        <position position="135"/>
    </location>
    <ligand>
        <name>FMN</name>
        <dbReference type="ChEBI" id="CHEBI:58210"/>
    </ligand>
</feature>
<dbReference type="PANTHER" id="PTHR11082:SF31">
    <property type="entry name" value="TRNA-DIHYDROURIDINE(20A_20B) SYNTHASE [NAD(P)+]-LIKE"/>
    <property type="match status" value="1"/>
</dbReference>
<dbReference type="Gene3D" id="3.20.20.70">
    <property type="entry name" value="Aldolase class I"/>
    <property type="match status" value="1"/>
</dbReference>
<evidence type="ECO:0000313" key="13">
    <source>
        <dbReference type="Proteomes" id="UP000053201"/>
    </source>
</evidence>
<organism evidence="12 13">
    <name type="scientific">Spizellomyces punctatus (strain DAOM BR117)</name>
    <dbReference type="NCBI Taxonomy" id="645134"/>
    <lineage>
        <taxon>Eukaryota</taxon>
        <taxon>Fungi</taxon>
        <taxon>Fungi incertae sedis</taxon>
        <taxon>Chytridiomycota</taxon>
        <taxon>Chytridiomycota incertae sedis</taxon>
        <taxon>Chytridiomycetes</taxon>
        <taxon>Spizellomycetales</taxon>
        <taxon>Spizellomycetaceae</taxon>
        <taxon>Spizellomyces</taxon>
    </lineage>
</organism>
<keyword evidence="2" id="KW-0285">Flavoprotein</keyword>
<evidence type="ECO:0000313" key="12">
    <source>
        <dbReference type="EMBL" id="KNC98392.1"/>
    </source>
</evidence>
<keyword evidence="10" id="KW-0547">Nucleotide-binding</keyword>
<comment type="catalytic activity">
    <reaction evidence="8">
        <text>a 5,6-dihydrouridine in mRNA + NADP(+) = a uridine in mRNA + NADPH + H(+)</text>
        <dbReference type="Rhea" id="RHEA:69855"/>
        <dbReference type="Rhea" id="RHEA-COMP:14658"/>
        <dbReference type="Rhea" id="RHEA-COMP:17789"/>
        <dbReference type="ChEBI" id="CHEBI:15378"/>
        <dbReference type="ChEBI" id="CHEBI:57783"/>
        <dbReference type="ChEBI" id="CHEBI:58349"/>
        <dbReference type="ChEBI" id="CHEBI:65315"/>
        <dbReference type="ChEBI" id="CHEBI:74443"/>
    </reaction>
    <physiologicalReaction direction="right-to-left" evidence="8">
        <dbReference type="Rhea" id="RHEA:69857"/>
    </physiologicalReaction>
</comment>
<dbReference type="InterPro" id="IPR018517">
    <property type="entry name" value="tRNA_hU_synthase_CS"/>
</dbReference>
<name>A0A0L0HB05_SPIPD</name>
<evidence type="ECO:0000256" key="3">
    <source>
        <dbReference type="ARBA" id="ARBA00022643"/>
    </source>
</evidence>
<evidence type="ECO:0000256" key="6">
    <source>
        <dbReference type="ARBA" id="ARBA00023002"/>
    </source>
</evidence>
<proteinExistence type="predicted"/>
<dbReference type="GO" id="GO:0050660">
    <property type="term" value="F:flavin adenine dinucleotide binding"/>
    <property type="evidence" value="ECO:0007669"/>
    <property type="project" value="InterPro"/>
</dbReference>
<feature type="active site" description="Proton donor" evidence="9">
    <location>
        <position position="59"/>
    </location>
</feature>
<keyword evidence="13" id="KW-1185">Reference proteome</keyword>
<dbReference type="Proteomes" id="UP000053201">
    <property type="component" value="Unassembled WGS sequence"/>
</dbReference>
<comment type="catalytic activity">
    <reaction evidence="7">
        <text>a 5,6-dihydrouridine in mRNA + NAD(+) = a uridine in mRNA + NADH + H(+)</text>
        <dbReference type="Rhea" id="RHEA:69851"/>
        <dbReference type="Rhea" id="RHEA-COMP:14658"/>
        <dbReference type="Rhea" id="RHEA-COMP:17789"/>
        <dbReference type="ChEBI" id="CHEBI:15378"/>
        <dbReference type="ChEBI" id="CHEBI:57540"/>
        <dbReference type="ChEBI" id="CHEBI:57945"/>
        <dbReference type="ChEBI" id="CHEBI:65315"/>
        <dbReference type="ChEBI" id="CHEBI:74443"/>
    </reaction>
    <physiologicalReaction direction="right-to-left" evidence="7">
        <dbReference type="Rhea" id="RHEA:69853"/>
    </physiologicalReaction>
</comment>
<comment type="cofactor">
    <cofactor evidence="1 10">
        <name>FMN</name>
        <dbReference type="ChEBI" id="CHEBI:58210"/>
    </cofactor>
</comment>
<keyword evidence="6" id="KW-0560">Oxidoreductase</keyword>
<dbReference type="InterPro" id="IPR001269">
    <property type="entry name" value="DUS_fam"/>
</dbReference>
<evidence type="ECO:0000256" key="9">
    <source>
        <dbReference type="PIRSR" id="PIRSR006621-1"/>
    </source>
</evidence>
<protein>
    <recommendedName>
        <fullName evidence="11">DUS-like FMN-binding domain-containing protein</fullName>
    </recommendedName>
</protein>
<dbReference type="GO" id="GO:0006397">
    <property type="term" value="P:mRNA processing"/>
    <property type="evidence" value="ECO:0007669"/>
    <property type="project" value="UniProtKB-KW"/>
</dbReference>
<dbReference type="InterPro" id="IPR035587">
    <property type="entry name" value="DUS-like_FMN-bd"/>
</dbReference>
<dbReference type="VEuPathDB" id="FungiDB:SPPG_06098"/>
<dbReference type="InterPro" id="IPR013785">
    <property type="entry name" value="Aldolase_TIM"/>
</dbReference>
<sequence length="272" mass="30517">MILADVYKHSKISRDTEFRTNRKDDPVVIQFAAHSAVDLADAAELAAPYVNGVDLNCGCPQKWAVHEKIGAHLMEDPELVRDMVRQVKARTSGIAMADGEPFPCSVKIRVHPDLKKTVEFVQRAESVGVDWITVHGRTRRQKSTEPVDLDAIKLVKEHATVPIFANGDVFSLQDADRIVEYTKTDGVMAARGLLENPALFAGHEYTPLECVERYVRLGIGYGSTHFIFHHHLMYMLDKSMSRAEKKTFNCLTSIPGILDYLETNYGLDFASR</sequence>
<evidence type="ECO:0000256" key="2">
    <source>
        <dbReference type="ARBA" id="ARBA00022630"/>
    </source>
</evidence>
<dbReference type="OrthoDB" id="9977870at2759"/>
<evidence type="ECO:0000256" key="7">
    <source>
        <dbReference type="ARBA" id="ARBA00048342"/>
    </source>
</evidence>
<feature type="domain" description="DUS-like FMN-binding" evidence="11">
    <location>
        <begin position="1"/>
        <end position="239"/>
    </location>
</feature>
<dbReference type="CDD" id="cd02801">
    <property type="entry name" value="DUS_like_FMN"/>
    <property type="match status" value="1"/>
</dbReference>
<dbReference type="PIRSF" id="PIRSF006621">
    <property type="entry name" value="Dus"/>
    <property type="match status" value="1"/>
</dbReference>
<feature type="binding site" evidence="10">
    <location>
        <position position="30"/>
    </location>
    <ligand>
        <name>FMN</name>
        <dbReference type="ChEBI" id="CHEBI:58210"/>
    </ligand>
</feature>
<gene>
    <name evidence="12" type="ORF">SPPG_06098</name>
</gene>
<keyword evidence="3 10" id="KW-0288">FMN</keyword>
<dbReference type="GeneID" id="27689430"/>
<evidence type="ECO:0000256" key="5">
    <source>
        <dbReference type="ARBA" id="ARBA00022694"/>
    </source>
</evidence>
<keyword evidence="5" id="KW-0819">tRNA processing</keyword>
<dbReference type="EMBL" id="KQ257460">
    <property type="protein sequence ID" value="KNC98392.1"/>
    <property type="molecule type" value="Genomic_DNA"/>
</dbReference>
<feature type="binding site" evidence="10">
    <location>
        <begin position="190"/>
        <end position="191"/>
    </location>
    <ligand>
        <name>FMN</name>
        <dbReference type="ChEBI" id="CHEBI:58210"/>
    </ligand>
</feature>